<keyword evidence="4" id="KW-1185">Reference proteome</keyword>
<dbReference type="OrthoDB" id="10019788at2759"/>
<evidence type="ECO:0000313" key="3">
    <source>
        <dbReference type="Ensembl" id="ENSJJAP00000014520.1"/>
    </source>
</evidence>
<dbReference type="Proteomes" id="UP000694385">
    <property type="component" value="Unassembled WGS sequence"/>
</dbReference>
<accession>A0A8C5KS31</accession>
<proteinExistence type="predicted"/>
<feature type="region of interest" description="Disordered" evidence="2">
    <location>
        <begin position="116"/>
        <end position="161"/>
    </location>
</feature>
<feature type="region of interest" description="Disordered" evidence="2">
    <location>
        <begin position="231"/>
        <end position="304"/>
    </location>
</feature>
<dbReference type="RefSeq" id="XP_004652598.1">
    <property type="nucleotide sequence ID" value="XM_004652541.3"/>
</dbReference>
<feature type="region of interest" description="Disordered" evidence="2">
    <location>
        <begin position="69"/>
        <end position="89"/>
    </location>
</feature>
<dbReference type="PANTHER" id="PTHR15917:SF0">
    <property type="entry name" value="PROTEIN LARGEN"/>
    <property type="match status" value="1"/>
</dbReference>
<feature type="compositionally biased region" description="Pro residues" evidence="2">
    <location>
        <begin position="277"/>
        <end position="289"/>
    </location>
</feature>
<dbReference type="Ensembl" id="ENSJJAT00000021023.1">
    <property type="protein sequence ID" value="ENSJJAP00000014520.1"/>
    <property type="gene ID" value="ENSJJAG00000016970.1"/>
</dbReference>
<reference evidence="3" key="1">
    <citation type="submission" date="2025-08" db="UniProtKB">
        <authorList>
            <consortium name="Ensembl"/>
        </authorList>
    </citation>
    <scope>IDENTIFICATION</scope>
</reference>
<dbReference type="InterPro" id="IPR027997">
    <property type="entry name" value="Largen/INSYN1"/>
</dbReference>
<keyword evidence="1" id="KW-0175">Coiled coil</keyword>
<evidence type="ECO:0000256" key="2">
    <source>
        <dbReference type="SAM" id="MobiDB-lite"/>
    </source>
</evidence>
<dbReference type="PANTHER" id="PTHR15917">
    <property type="match status" value="1"/>
</dbReference>
<feature type="compositionally biased region" description="Basic and acidic residues" evidence="2">
    <location>
        <begin position="191"/>
        <end position="201"/>
    </location>
</feature>
<dbReference type="GO" id="GO:0045793">
    <property type="term" value="P:positive regulation of cell size"/>
    <property type="evidence" value="ECO:0007669"/>
    <property type="project" value="Ensembl"/>
</dbReference>
<dbReference type="AlphaFoldDB" id="A0A8C5KS31"/>
<evidence type="ECO:0000313" key="4">
    <source>
        <dbReference type="Proteomes" id="UP000694385"/>
    </source>
</evidence>
<reference evidence="3" key="2">
    <citation type="submission" date="2025-09" db="UniProtKB">
        <authorList>
            <consortium name="Ensembl"/>
        </authorList>
    </citation>
    <scope>IDENTIFICATION</scope>
</reference>
<feature type="compositionally biased region" description="Pro residues" evidence="2">
    <location>
        <begin position="238"/>
        <end position="258"/>
    </location>
</feature>
<sequence length="304" mass="32614">MSAKPQETPCSSCAAEGPPAASKAKVKEQIKIIVEDLELVLGDLKDVAKELKEVVDQIDTLTCGLQLEDEMTDSSRTDTLNSSSSGTTASSIEKITVQANAQLVKPPAHPSAILTVLRKPNPPPPPPRLTPVRGEDPQRVVPTANPVKTNGTLLRHGGFQGRPNKIPNGDICSIPNSHLDTAPVQPLTHRPGKDRCPQAGPRERVRFSEKVQYHGYCPDCDNRYNIKSREVHSHSEPVHPPGKIPHHGPPLPPPPHLPSFPLENGGLGVSHSSSFPPARPAAVPPPTAPKPQKAILRKSTTTTV</sequence>
<feature type="region of interest" description="Disordered" evidence="2">
    <location>
        <begin position="1"/>
        <end position="25"/>
    </location>
</feature>
<dbReference type="OMA" id="PGKLPHQ"/>
<gene>
    <name evidence="3" type="primary">Prr16</name>
</gene>
<dbReference type="CTD" id="51334"/>
<dbReference type="GeneID" id="101617178"/>
<dbReference type="GO" id="GO:0045727">
    <property type="term" value="P:positive regulation of translation"/>
    <property type="evidence" value="ECO:0007669"/>
    <property type="project" value="Ensembl"/>
</dbReference>
<name>A0A8C5KS31_JACJA</name>
<organism evidence="3 4">
    <name type="scientific">Jaculus jaculus</name>
    <name type="common">Lesser Egyptian jerboa</name>
    <dbReference type="NCBI Taxonomy" id="51337"/>
    <lineage>
        <taxon>Eukaryota</taxon>
        <taxon>Metazoa</taxon>
        <taxon>Chordata</taxon>
        <taxon>Craniata</taxon>
        <taxon>Vertebrata</taxon>
        <taxon>Euteleostomi</taxon>
        <taxon>Mammalia</taxon>
        <taxon>Eutheria</taxon>
        <taxon>Euarchontoglires</taxon>
        <taxon>Glires</taxon>
        <taxon>Rodentia</taxon>
        <taxon>Myomorpha</taxon>
        <taxon>Dipodoidea</taxon>
        <taxon>Dipodidae</taxon>
        <taxon>Dipodinae</taxon>
        <taxon>Jaculus</taxon>
    </lineage>
</organism>
<feature type="region of interest" description="Disordered" evidence="2">
    <location>
        <begin position="182"/>
        <end position="201"/>
    </location>
</feature>
<feature type="compositionally biased region" description="Pro residues" evidence="2">
    <location>
        <begin position="120"/>
        <end position="129"/>
    </location>
</feature>
<feature type="compositionally biased region" description="Low complexity" evidence="2">
    <location>
        <begin position="77"/>
        <end position="89"/>
    </location>
</feature>
<dbReference type="GeneTree" id="ENSGT00910000144204"/>
<dbReference type="Pfam" id="PF15252">
    <property type="entry name" value="DUF4589"/>
    <property type="match status" value="1"/>
</dbReference>
<protein>
    <submittedName>
        <fullName evidence="3">Proline rich 16</fullName>
    </submittedName>
</protein>
<evidence type="ECO:0000256" key="1">
    <source>
        <dbReference type="ARBA" id="ARBA00023054"/>
    </source>
</evidence>